<name>D3G047_ALKPO</name>
<dbReference type="InterPro" id="IPR030868">
    <property type="entry name" value="MqnA"/>
</dbReference>
<evidence type="ECO:0000256" key="1">
    <source>
        <dbReference type="ARBA" id="ARBA00004863"/>
    </source>
</evidence>
<organism evidence="5 6">
    <name type="scientific">Alkalihalophilus pseudofirmus (strain ATCC BAA-2126 / JCM 17055 / OF4)</name>
    <name type="common">Bacillus pseudofirmus</name>
    <dbReference type="NCBI Taxonomy" id="398511"/>
    <lineage>
        <taxon>Bacteria</taxon>
        <taxon>Bacillati</taxon>
        <taxon>Bacillota</taxon>
        <taxon>Bacilli</taxon>
        <taxon>Bacillales</taxon>
        <taxon>Bacillaceae</taxon>
        <taxon>Alkalihalophilus</taxon>
    </lineage>
</organism>
<evidence type="ECO:0000256" key="4">
    <source>
        <dbReference type="HAMAP-Rule" id="MF_00995"/>
    </source>
</evidence>
<dbReference type="PANTHER" id="PTHR37690:SF1">
    <property type="entry name" value="CHORISMATE DEHYDRATASE"/>
    <property type="match status" value="1"/>
</dbReference>
<protein>
    <recommendedName>
        <fullName evidence="4">Chorismate dehydratase</fullName>
        <ecNumber evidence="4">4.2.1.151</ecNumber>
    </recommendedName>
    <alternativeName>
        <fullName evidence="4">Menaquinone biosynthetic enzyme MqnA</fullName>
    </alternativeName>
</protein>
<dbReference type="RefSeq" id="WP_012958494.1">
    <property type="nucleotide sequence ID" value="NC_013791.2"/>
</dbReference>
<dbReference type="InterPro" id="IPR003773">
    <property type="entry name" value="Menaquinone_biosynth"/>
</dbReference>
<evidence type="ECO:0000256" key="2">
    <source>
        <dbReference type="ARBA" id="ARBA00022428"/>
    </source>
</evidence>
<sequence length="281" mass="32190">MSLVIGEISYTNILPLYYDLDREYLESQGCKIKPQVPSELNREMSAGRVDVGGISSFAYAENKNHFTLFPNLSVSALGKVGSIFLFSKVPIHQLSAKKVALTSTSATSTHLLKIILERFYEQSPRYTTMKPNIHKMLSDHDACLLIGDEAIVASFNKREELYQYDLGELWYKHTGMPMTFAVLAIRNEAIDHNSHLAGTLYRSFLESKKRSEMSHYQPMIKDILKTYGGDKSFWEDYFNNLIYDFSNREQRGLMLYYQLAYDLGYLSEPVESIHVWKAVGS</sequence>
<evidence type="ECO:0000313" key="6">
    <source>
        <dbReference type="Proteomes" id="UP000001544"/>
    </source>
</evidence>
<dbReference type="GO" id="GO:0016836">
    <property type="term" value="F:hydro-lyase activity"/>
    <property type="evidence" value="ECO:0007669"/>
    <property type="project" value="UniProtKB-UniRule"/>
</dbReference>
<comment type="function">
    <text evidence="4">Catalyzes the dehydration of chorismate into 3-[(1-carboxyvinyl)oxy]benzoate, a step in the biosynthesis of menaquinone (MK, vitamin K2).</text>
</comment>
<dbReference type="Proteomes" id="UP000001544">
    <property type="component" value="Chromosome"/>
</dbReference>
<keyword evidence="3 4" id="KW-0456">Lyase</keyword>
<dbReference type="CDD" id="cd13634">
    <property type="entry name" value="PBP2_Sco4506"/>
    <property type="match status" value="1"/>
</dbReference>
<dbReference type="SUPFAM" id="SSF53850">
    <property type="entry name" value="Periplasmic binding protein-like II"/>
    <property type="match status" value="1"/>
</dbReference>
<accession>D3G047</accession>
<dbReference type="PANTHER" id="PTHR37690">
    <property type="entry name" value="CHORISMATE DEHYDRATASE"/>
    <property type="match status" value="1"/>
</dbReference>
<dbReference type="EMBL" id="CP001878">
    <property type="protein sequence ID" value="ADC51132.1"/>
    <property type="molecule type" value="Genomic_DNA"/>
</dbReference>
<dbReference type="HAMAP" id="MF_00995">
    <property type="entry name" value="MqnA"/>
    <property type="match status" value="1"/>
</dbReference>
<comment type="pathway">
    <text evidence="1 4">Quinol/quinone metabolism; menaquinone biosynthesis.</text>
</comment>
<dbReference type="AlphaFoldDB" id="D3G047"/>
<keyword evidence="2 4" id="KW-0474">Menaquinone biosynthesis</keyword>
<comment type="catalytic activity">
    <reaction evidence="4">
        <text>chorismate = 3-[(1-carboxyvinyl)-oxy]benzoate + H2O</text>
        <dbReference type="Rhea" id="RHEA:40051"/>
        <dbReference type="ChEBI" id="CHEBI:15377"/>
        <dbReference type="ChEBI" id="CHEBI:29748"/>
        <dbReference type="ChEBI" id="CHEBI:76981"/>
        <dbReference type="EC" id="4.2.1.151"/>
    </reaction>
</comment>
<dbReference type="EC" id="4.2.1.151" evidence="4"/>
<evidence type="ECO:0000313" key="5">
    <source>
        <dbReference type="EMBL" id="ADC51132.1"/>
    </source>
</evidence>
<dbReference type="STRING" id="398511.BpOF4_15415"/>
<keyword evidence="6" id="KW-1185">Reference proteome</keyword>
<evidence type="ECO:0000256" key="3">
    <source>
        <dbReference type="ARBA" id="ARBA00023239"/>
    </source>
</evidence>
<reference evidence="5 6" key="1">
    <citation type="journal article" date="2011" name="Environ. Microbiol.">
        <title>Genome of alkaliphilic Bacillus pseudofirmus OF4 reveals adaptations that support the ability to grow in an external pH range from 7.5 to 11.4.</title>
        <authorList>
            <person name="Janto B."/>
            <person name="Ahmed A."/>
            <person name="Ito M."/>
            <person name="Liu J."/>
            <person name="Hicks D.B."/>
            <person name="Pagni S."/>
            <person name="Fackelmayer O.J."/>
            <person name="Smith T.A."/>
            <person name="Earl J."/>
            <person name="Elbourne L.D."/>
            <person name="Hassan K."/>
            <person name="Paulsen I.T."/>
            <person name="Kolsto A.B."/>
            <person name="Tourasse N.J."/>
            <person name="Ehrlich G.D."/>
            <person name="Boissy R."/>
            <person name="Ivey D.M."/>
            <person name="Li G."/>
            <person name="Xue Y."/>
            <person name="Ma Y."/>
            <person name="Hu F.Z."/>
            <person name="Krulwich T.A."/>
        </authorList>
    </citation>
    <scope>NUCLEOTIDE SEQUENCE [LARGE SCALE GENOMIC DNA]</scope>
    <source>
        <strain evidence="6">ATCC BAA-2126 / JCM 17055 / OF4</strain>
    </source>
</reference>
<dbReference type="GO" id="GO:0009234">
    <property type="term" value="P:menaquinone biosynthetic process"/>
    <property type="evidence" value="ECO:0007669"/>
    <property type="project" value="UniProtKB-UniRule"/>
</dbReference>
<dbReference type="HOGENOM" id="CLU_059898_0_0_9"/>
<gene>
    <name evidence="4" type="primary">mqnA</name>
    <name evidence="5" type="ordered locus">BpOF4_15415</name>
</gene>
<dbReference type="UniPathway" id="UPA00079"/>
<proteinExistence type="inferred from homology"/>
<dbReference type="eggNOG" id="COG1427">
    <property type="taxonomic scope" value="Bacteria"/>
</dbReference>
<dbReference type="Gene3D" id="3.40.190.10">
    <property type="entry name" value="Periplasmic binding protein-like II"/>
    <property type="match status" value="2"/>
</dbReference>
<comment type="similarity">
    <text evidence="4">Belongs to the MqnA/MqnD family. MqnA subfamily.</text>
</comment>
<dbReference type="Pfam" id="PF02621">
    <property type="entry name" value="VitK2_biosynth"/>
    <property type="match status" value="1"/>
</dbReference>
<dbReference type="KEGG" id="bpf:BpOF4_15415"/>